<name>Q0G108_9HYPH</name>
<dbReference type="RefSeq" id="WP_007068739.1">
    <property type="nucleotide sequence ID" value="NZ_DS022272.1"/>
</dbReference>
<comment type="caution">
    <text evidence="1">The sequence shown here is derived from an EMBL/GenBank/DDBJ whole genome shotgun (WGS) entry which is preliminary data.</text>
</comment>
<evidence type="ECO:0008006" key="3">
    <source>
        <dbReference type="Google" id="ProtNLM"/>
    </source>
</evidence>
<dbReference type="HOGENOM" id="CLU_074035_0_0_5"/>
<keyword evidence="2" id="KW-1185">Reference proteome</keyword>
<dbReference type="eggNOG" id="ENOG502Z9PU">
    <property type="taxonomic scope" value="Bacteria"/>
</dbReference>
<dbReference type="SUPFAM" id="SSF158837">
    <property type="entry name" value="AGR C 984p-like"/>
    <property type="match status" value="1"/>
</dbReference>
<dbReference type="STRING" id="217511.GCA_001463845_01912"/>
<dbReference type="InterPro" id="IPR023157">
    <property type="entry name" value="AGR-C-984p-like_sf"/>
</dbReference>
<dbReference type="Gene3D" id="1.10.3700.10">
    <property type="entry name" value="AGR C 984p-like"/>
    <property type="match status" value="1"/>
</dbReference>
<evidence type="ECO:0000313" key="1">
    <source>
        <dbReference type="EMBL" id="EAU40831.1"/>
    </source>
</evidence>
<dbReference type="EMBL" id="AATP01000005">
    <property type="protein sequence ID" value="EAU40831.1"/>
    <property type="molecule type" value="Genomic_DNA"/>
</dbReference>
<dbReference type="Proteomes" id="UP000004310">
    <property type="component" value="Unassembled WGS sequence"/>
</dbReference>
<dbReference type="Pfam" id="PF06748">
    <property type="entry name" value="DUF1217"/>
    <property type="match status" value="1"/>
</dbReference>
<sequence length="260" mass="29389">MLDASLSYRLISRDLPASLERTAQDPTVERASQRYLEEIGKISSIDEFLANDRVYRYAMKAMGLEDMTYAKAFMRKVMEEGIDDREAFANKLTDSRYKDFAETFNFNRYGEAALAFERTQQGIVDKYVRQTLEENTGTESEGARLALYFERKASTVTSYYGLLADPAILKVMQTAFSIPAETGTLDIDKQADLFRKALPNIEDLKDPQKVSELLQRFTTLWDVNNVQAAPTSPLLQLFGNGSGVSGDLLLTLQTYRNTAF</sequence>
<gene>
    <name evidence="1" type="ORF">FP2506_18124</name>
</gene>
<dbReference type="AlphaFoldDB" id="Q0G108"/>
<protein>
    <recommendedName>
        <fullName evidence="3">Flagellar basal-body rod protein FlgF</fullName>
    </recommendedName>
</protein>
<organism evidence="1 2">
    <name type="scientific">Fulvimarina pelagi HTCC2506</name>
    <dbReference type="NCBI Taxonomy" id="314231"/>
    <lineage>
        <taxon>Bacteria</taxon>
        <taxon>Pseudomonadati</taxon>
        <taxon>Pseudomonadota</taxon>
        <taxon>Alphaproteobacteria</taxon>
        <taxon>Hyphomicrobiales</taxon>
        <taxon>Aurantimonadaceae</taxon>
        <taxon>Fulvimarina</taxon>
    </lineage>
</organism>
<proteinExistence type="predicted"/>
<dbReference type="InterPro" id="IPR010626">
    <property type="entry name" value="DUF1217"/>
</dbReference>
<evidence type="ECO:0000313" key="2">
    <source>
        <dbReference type="Proteomes" id="UP000004310"/>
    </source>
</evidence>
<reference evidence="1 2" key="1">
    <citation type="journal article" date="2010" name="J. Bacteriol.">
        <title>Genome sequence of Fulvimarina pelagi HTCC2506T, a Mn(II)-oxidizing alphaproteobacterium possessing an aerobic anoxygenic photosynthetic gene cluster and Xanthorhodopsin.</title>
        <authorList>
            <person name="Kang I."/>
            <person name="Oh H.M."/>
            <person name="Lim S.I."/>
            <person name="Ferriera S."/>
            <person name="Giovannoni S.J."/>
            <person name="Cho J.C."/>
        </authorList>
    </citation>
    <scope>NUCLEOTIDE SEQUENCE [LARGE SCALE GENOMIC DNA]</scope>
    <source>
        <strain evidence="1 2">HTCC2506</strain>
    </source>
</reference>
<accession>Q0G108</accession>